<dbReference type="RefSeq" id="WP_010312534.1">
    <property type="nucleotide sequence ID" value="NZ_CP061007.1"/>
</dbReference>
<protein>
    <submittedName>
        <fullName evidence="1">Uncharacterized protein</fullName>
    </submittedName>
</protein>
<gene>
    <name evidence="1" type="ORF">A8926_0641</name>
</gene>
<organism evidence="1 2">
    <name type="scientific">Saccharopolyspora spinosa</name>
    <dbReference type="NCBI Taxonomy" id="60894"/>
    <lineage>
        <taxon>Bacteria</taxon>
        <taxon>Bacillati</taxon>
        <taxon>Actinomycetota</taxon>
        <taxon>Actinomycetes</taxon>
        <taxon>Pseudonocardiales</taxon>
        <taxon>Pseudonocardiaceae</taxon>
        <taxon>Saccharopolyspora</taxon>
    </lineage>
</organism>
<evidence type="ECO:0000313" key="2">
    <source>
        <dbReference type="Proteomes" id="UP000233786"/>
    </source>
</evidence>
<evidence type="ECO:0000313" key="1">
    <source>
        <dbReference type="EMBL" id="PKW13134.1"/>
    </source>
</evidence>
<comment type="caution">
    <text evidence="1">The sequence shown here is derived from an EMBL/GenBank/DDBJ whole genome shotgun (WGS) entry which is preliminary data.</text>
</comment>
<dbReference type="AlphaFoldDB" id="A0A2N3XR21"/>
<name>A0A2N3XR21_SACSN</name>
<proteinExistence type="predicted"/>
<reference evidence="1" key="1">
    <citation type="submission" date="2017-12" db="EMBL/GenBank/DDBJ databases">
        <title>Sequencing the genomes of 1000 Actinobacteria strains.</title>
        <authorList>
            <person name="Klenk H.-P."/>
        </authorList>
    </citation>
    <scope>NUCLEOTIDE SEQUENCE [LARGE SCALE GENOMIC DNA]</scope>
    <source>
        <strain evidence="1">DSM 44228</strain>
    </source>
</reference>
<dbReference type="STRING" id="994479.GCA_000194155_06036"/>
<sequence length="72" mass="8492">MTDREAWRFAVGGWTYLWPRGQLVQVFDSVAYTRRLAGETLDARPFKAEFVPICGFESVEDFEGWCRKDRNR</sequence>
<dbReference type="Proteomes" id="UP000233786">
    <property type="component" value="Unassembled WGS sequence"/>
</dbReference>
<keyword evidence="2" id="KW-1185">Reference proteome</keyword>
<accession>A0A2N3XR21</accession>
<dbReference type="EMBL" id="PJNB01000001">
    <property type="protein sequence ID" value="PKW13134.1"/>
    <property type="molecule type" value="Genomic_DNA"/>
</dbReference>